<proteinExistence type="predicted"/>
<evidence type="ECO:0000259" key="1">
    <source>
        <dbReference type="Pfam" id="PF10099"/>
    </source>
</evidence>
<protein>
    <submittedName>
        <fullName evidence="2">DNA-directed RNA polymerase sigma-70 factor</fullName>
    </submittedName>
</protein>
<dbReference type="Pfam" id="PF10099">
    <property type="entry name" value="RskA_C"/>
    <property type="match status" value="1"/>
</dbReference>
<dbReference type="EMBL" id="BMQX01000010">
    <property type="protein sequence ID" value="GGQ17233.1"/>
    <property type="molecule type" value="Genomic_DNA"/>
</dbReference>
<dbReference type="GO" id="GO:0000428">
    <property type="term" value="C:DNA-directed RNA polymerase complex"/>
    <property type="evidence" value="ECO:0007669"/>
    <property type="project" value="UniProtKB-KW"/>
</dbReference>
<dbReference type="InterPro" id="IPR018764">
    <property type="entry name" value="RskA_C"/>
</dbReference>
<keyword evidence="2" id="KW-0804">Transcription</keyword>
<name>A0ABQ2RAG5_9GAMM</name>
<keyword evidence="2" id="KW-0240">DNA-directed RNA polymerase</keyword>
<organism evidence="2 3">
    <name type="scientific">Shewanella litoralis</name>
    <dbReference type="NCBI Taxonomy" id="2282700"/>
    <lineage>
        <taxon>Bacteria</taxon>
        <taxon>Pseudomonadati</taxon>
        <taxon>Pseudomonadota</taxon>
        <taxon>Gammaproteobacteria</taxon>
        <taxon>Alteromonadales</taxon>
        <taxon>Shewanellaceae</taxon>
        <taxon>Shewanella</taxon>
    </lineage>
</organism>
<feature type="domain" description="Anti-sigma K factor RskA C-terminal" evidence="1">
    <location>
        <begin position="125"/>
        <end position="243"/>
    </location>
</feature>
<keyword evidence="3" id="KW-1185">Reference proteome</keyword>
<accession>A0ABQ2RAG5</accession>
<evidence type="ECO:0000313" key="2">
    <source>
        <dbReference type="EMBL" id="GGQ17233.1"/>
    </source>
</evidence>
<dbReference type="RefSeq" id="WP_160053867.1">
    <property type="nucleotide sequence ID" value="NZ_BMQX01000010.1"/>
</dbReference>
<dbReference type="Proteomes" id="UP000619118">
    <property type="component" value="Unassembled WGS sequence"/>
</dbReference>
<reference evidence="3" key="1">
    <citation type="journal article" date="2019" name="Int. J. Syst. Evol. Microbiol.">
        <title>The Global Catalogue of Microorganisms (GCM) 10K type strain sequencing project: providing services to taxonomists for standard genome sequencing and annotation.</title>
        <authorList>
            <consortium name="The Broad Institute Genomics Platform"/>
            <consortium name="The Broad Institute Genome Sequencing Center for Infectious Disease"/>
            <person name="Wu L."/>
            <person name="Ma J."/>
        </authorList>
    </citation>
    <scope>NUCLEOTIDE SEQUENCE [LARGE SCALE GENOMIC DNA]</scope>
    <source>
        <strain evidence="3">JCM 32306</strain>
    </source>
</reference>
<evidence type="ECO:0000313" key="3">
    <source>
        <dbReference type="Proteomes" id="UP000619118"/>
    </source>
</evidence>
<sequence>MNYRDPEIRDALAAEYVLGTLRGQARRRFQTLMMQIPSLRESTWLWEQHLHGMNERLTPVEPDQAVWQHISQRLGFTVANADIDTRVATDIADVQTSAPSTSPQSNVVSLSSFKTRLWQGAASFATAAALILAVVLVKQQSIDLPVAQQMAVVQGAESQALWLIEVTERSIEVRSTSNFTPLANKDYELWMIAKGVENPISLGLLPKSGQLSLPKNSQFDEVDIVALAVSLEPLNGSPNGLPTEVLYTAELAIL</sequence>
<comment type="caution">
    <text evidence="2">The sequence shown here is derived from an EMBL/GenBank/DDBJ whole genome shotgun (WGS) entry which is preliminary data.</text>
</comment>
<gene>
    <name evidence="2" type="ORF">GCM10009411_17010</name>
</gene>